<dbReference type="InterPro" id="IPR050631">
    <property type="entry name" value="PheA/TfdB_FAD_monoxygenase"/>
</dbReference>
<protein>
    <recommendedName>
        <fullName evidence="2">FAD-binding domain-containing protein</fullName>
    </recommendedName>
</protein>
<dbReference type="GO" id="GO:0008688">
    <property type="term" value="F:3-(3-hydroxyphenyl)propionate hydroxylase activity"/>
    <property type="evidence" value="ECO:0007669"/>
    <property type="project" value="TreeGrafter"/>
</dbReference>
<proteinExistence type="predicted"/>
<keyword evidence="1" id="KW-0560">Oxidoreductase</keyword>
<dbReference type="SUPFAM" id="SSF51905">
    <property type="entry name" value="FAD/NAD(P)-binding domain"/>
    <property type="match status" value="1"/>
</dbReference>
<feature type="domain" description="FAD-binding" evidence="2">
    <location>
        <begin position="9"/>
        <end position="195"/>
    </location>
</feature>
<organism evidence="3">
    <name type="scientific">marine metagenome</name>
    <dbReference type="NCBI Taxonomy" id="408172"/>
    <lineage>
        <taxon>unclassified sequences</taxon>
        <taxon>metagenomes</taxon>
        <taxon>ecological metagenomes</taxon>
    </lineage>
</organism>
<dbReference type="InterPro" id="IPR036188">
    <property type="entry name" value="FAD/NAD-bd_sf"/>
</dbReference>
<dbReference type="PANTHER" id="PTHR43476:SF3">
    <property type="entry name" value="FAD-BINDING MONOOXYGENASE"/>
    <property type="match status" value="1"/>
</dbReference>
<dbReference type="Pfam" id="PF01494">
    <property type="entry name" value="FAD_binding_3"/>
    <property type="match status" value="1"/>
</dbReference>
<dbReference type="GO" id="GO:0071949">
    <property type="term" value="F:FAD binding"/>
    <property type="evidence" value="ECO:0007669"/>
    <property type="project" value="InterPro"/>
</dbReference>
<gene>
    <name evidence="3" type="ORF">METZ01_LOCUS109686</name>
</gene>
<dbReference type="AlphaFoldDB" id="A0A381WWV8"/>
<feature type="non-terminal residue" evidence="3">
    <location>
        <position position="233"/>
    </location>
</feature>
<sequence>MPNGDEEDRVLIAGGGPVGLICALRLSQSGIPVTVFEQEKKILDDPRAATTHPATLEMLEELGIEREVENAGLVAVEFRFWDRPTGELIASFDHGLLADETRFPYVVQCEQFKTSKIVLDKLSAFPECRVLYSHKVTAVRQAKHQVAVTIECPDGIGPFTGRFLIGADGSRSIVRKAMDIEFEGFTYPERFLVLTTPSDFAADRQYVYRNYLADPTEWCNLFKVSGDGPPGLW</sequence>
<evidence type="ECO:0000256" key="1">
    <source>
        <dbReference type="ARBA" id="ARBA00023002"/>
    </source>
</evidence>
<reference evidence="3" key="1">
    <citation type="submission" date="2018-05" db="EMBL/GenBank/DDBJ databases">
        <authorList>
            <person name="Lanie J.A."/>
            <person name="Ng W.-L."/>
            <person name="Kazmierczak K.M."/>
            <person name="Andrzejewski T.M."/>
            <person name="Davidsen T.M."/>
            <person name="Wayne K.J."/>
            <person name="Tettelin H."/>
            <person name="Glass J.I."/>
            <person name="Rusch D."/>
            <person name="Podicherti R."/>
            <person name="Tsui H.-C.T."/>
            <person name="Winkler M.E."/>
        </authorList>
    </citation>
    <scope>NUCLEOTIDE SEQUENCE</scope>
</reference>
<evidence type="ECO:0000313" key="3">
    <source>
        <dbReference type="EMBL" id="SVA56832.1"/>
    </source>
</evidence>
<dbReference type="PANTHER" id="PTHR43476">
    <property type="entry name" value="3-(3-HYDROXY-PHENYL)PROPIONATE/3-HYDROXYCINNAMIC ACID HYDROXYLASE"/>
    <property type="match status" value="1"/>
</dbReference>
<name>A0A381WWV8_9ZZZZ</name>
<accession>A0A381WWV8</accession>
<dbReference type="GO" id="GO:0019622">
    <property type="term" value="P:3-(3-hydroxy)phenylpropionate catabolic process"/>
    <property type="evidence" value="ECO:0007669"/>
    <property type="project" value="TreeGrafter"/>
</dbReference>
<dbReference type="EMBL" id="UINC01013107">
    <property type="protein sequence ID" value="SVA56832.1"/>
    <property type="molecule type" value="Genomic_DNA"/>
</dbReference>
<dbReference type="PRINTS" id="PR00420">
    <property type="entry name" value="RNGMNOXGNASE"/>
</dbReference>
<dbReference type="InterPro" id="IPR002938">
    <property type="entry name" value="FAD-bd"/>
</dbReference>
<dbReference type="Gene3D" id="3.50.50.60">
    <property type="entry name" value="FAD/NAD(P)-binding domain"/>
    <property type="match status" value="1"/>
</dbReference>
<evidence type="ECO:0000259" key="2">
    <source>
        <dbReference type="Pfam" id="PF01494"/>
    </source>
</evidence>